<dbReference type="InterPro" id="IPR042292">
    <property type="entry name" value="ARL15"/>
</dbReference>
<keyword evidence="8" id="KW-0342">GTP-binding</keyword>
<comment type="similarity">
    <text evidence="2">Belongs to the SRP receptor beta subunit family.</text>
</comment>
<keyword evidence="9 11" id="KW-0472">Membrane</keyword>
<dbReference type="PANTHER" id="PTHR46693">
    <property type="entry name" value="ADP-RIBOSYLATION FACTOR-LIKE PROTEIN 15"/>
    <property type="match status" value="1"/>
</dbReference>
<keyword evidence="7 11" id="KW-1133">Transmembrane helix</keyword>
<keyword evidence="5" id="KW-0547">Nucleotide-binding</keyword>
<evidence type="ECO:0000256" key="8">
    <source>
        <dbReference type="ARBA" id="ARBA00023134"/>
    </source>
</evidence>
<comment type="subcellular location">
    <subcellularLocation>
        <location evidence="1">Endoplasmic reticulum membrane</location>
        <topology evidence="1">Single-pass membrane protein</topology>
    </subcellularLocation>
</comment>
<sequence length="257" mass="28378">MADEVRAKKRISLKETFRSVVPELNEENMLYLQVAVALLVGLLTLFLLWRLLRGTSRGRGILLMGLCESGKTQMFSRLCHGVDVVSVTSIKESSGTYTAGKKSLTLYDLPGHERIRYGAFEKVKKLARGIIFMVDSGTIQKDVRDVADFLYTVLCDGAVQSKVSRVLVVCNKQDLTLARAAPLIQKTLEKEINLLRVTKASQLQSVGEGSNNNSFLGKQGQDFEFSHLGPIKVEFVEAVAKGGENLTPVTSWLQQLA</sequence>
<dbReference type="InterPro" id="IPR027417">
    <property type="entry name" value="P-loop_NTPase"/>
</dbReference>
<evidence type="ECO:0000256" key="3">
    <source>
        <dbReference type="ARBA" id="ARBA00020256"/>
    </source>
</evidence>
<dbReference type="AlphaFoldDB" id="A0A0N7ZDK5"/>
<keyword evidence="4 11" id="KW-0812">Transmembrane</keyword>
<name>A0A0N7ZDK5_SCYOL</name>
<protein>
    <recommendedName>
        <fullName evidence="3">Signal recognition particle receptor subunit beta</fullName>
    </recommendedName>
</protein>
<dbReference type="GO" id="GO:0005789">
    <property type="term" value="C:endoplasmic reticulum membrane"/>
    <property type="evidence" value="ECO:0007669"/>
    <property type="project" value="UniProtKB-SubCell"/>
</dbReference>
<evidence type="ECO:0000256" key="5">
    <source>
        <dbReference type="ARBA" id="ARBA00022741"/>
    </source>
</evidence>
<dbReference type="GO" id="GO:0005525">
    <property type="term" value="F:GTP binding"/>
    <property type="evidence" value="ECO:0007669"/>
    <property type="project" value="UniProtKB-KW"/>
</dbReference>
<organism evidence="12">
    <name type="scientific">Scylla olivacea</name>
    <name type="common">Orange mud crab</name>
    <name type="synonym">Cancer olivacea</name>
    <dbReference type="NCBI Taxonomy" id="85551"/>
    <lineage>
        <taxon>Eukaryota</taxon>
        <taxon>Metazoa</taxon>
        <taxon>Ecdysozoa</taxon>
        <taxon>Arthropoda</taxon>
        <taxon>Crustacea</taxon>
        <taxon>Multicrustacea</taxon>
        <taxon>Malacostraca</taxon>
        <taxon>Eumalacostraca</taxon>
        <taxon>Eucarida</taxon>
        <taxon>Decapoda</taxon>
        <taxon>Pleocyemata</taxon>
        <taxon>Brachyura</taxon>
        <taxon>Eubrachyura</taxon>
        <taxon>Portunoidea</taxon>
        <taxon>Portunidae</taxon>
        <taxon>Portuninae</taxon>
        <taxon>Scylla</taxon>
    </lineage>
</organism>
<proteinExistence type="inferred from homology"/>
<dbReference type="InterPro" id="IPR019009">
    <property type="entry name" value="SRP_receptor_beta_su"/>
</dbReference>
<dbReference type="Pfam" id="PF09439">
    <property type="entry name" value="SRPRB"/>
    <property type="match status" value="1"/>
</dbReference>
<evidence type="ECO:0000256" key="11">
    <source>
        <dbReference type="SAM" id="Phobius"/>
    </source>
</evidence>
<feature type="transmembrane region" description="Helical" evidence="11">
    <location>
        <begin position="30"/>
        <end position="49"/>
    </location>
</feature>
<evidence type="ECO:0000256" key="10">
    <source>
        <dbReference type="ARBA" id="ARBA00023170"/>
    </source>
</evidence>
<dbReference type="PANTHER" id="PTHR46693:SF1">
    <property type="entry name" value="ADP-RIBOSYLATION FACTOR-LIKE PROTEIN 15"/>
    <property type="match status" value="1"/>
</dbReference>
<evidence type="ECO:0000256" key="4">
    <source>
        <dbReference type="ARBA" id="ARBA00022692"/>
    </source>
</evidence>
<reference evidence="12" key="1">
    <citation type="submission" date="2015-09" db="EMBL/GenBank/DDBJ databases">
        <title>Scylla olivacea transcriptome.</title>
        <authorList>
            <person name="Ikhwanuddin M."/>
        </authorList>
    </citation>
    <scope>NUCLEOTIDE SEQUENCE</scope>
</reference>
<evidence type="ECO:0000256" key="6">
    <source>
        <dbReference type="ARBA" id="ARBA00022824"/>
    </source>
</evidence>
<evidence type="ECO:0000313" key="12">
    <source>
        <dbReference type="EMBL" id="JAI67504.1"/>
    </source>
</evidence>
<evidence type="ECO:0000256" key="2">
    <source>
        <dbReference type="ARBA" id="ARBA00005619"/>
    </source>
</evidence>
<dbReference type="Gene3D" id="3.40.50.300">
    <property type="entry name" value="P-loop containing nucleotide triphosphate hydrolases"/>
    <property type="match status" value="1"/>
</dbReference>
<dbReference type="EMBL" id="GDRN01031970">
    <property type="protein sequence ID" value="JAI67504.1"/>
    <property type="molecule type" value="Transcribed_RNA"/>
</dbReference>
<keyword evidence="6" id="KW-0256">Endoplasmic reticulum</keyword>
<evidence type="ECO:0000256" key="9">
    <source>
        <dbReference type="ARBA" id="ARBA00023136"/>
    </source>
</evidence>
<dbReference type="CDD" id="cd04105">
    <property type="entry name" value="SR_beta"/>
    <property type="match status" value="1"/>
</dbReference>
<keyword evidence="10" id="KW-0675">Receptor</keyword>
<evidence type="ECO:0000256" key="7">
    <source>
        <dbReference type="ARBA" id="ARBA00022989"/>
    </source>
</evidence>
<evidence type="ECO:0000256" key="1">
    <source>
        <dbReference type="ARBA" id="ARBA00004389"/>
    </source>
</evidence>
<dbReference type="SUPFAM" id="SSF52540">
    <property type="entry name" value="P-loop containing nucleoside triphosphate hydrolases"/>
    <property type="match status" value="1"/>
</dbReference>
<accession>A0A0N7ZDK5</accession>